<evidence type="ECO:0000313" key="7">
    <source>
        <dbReference type="EMBL" id="MBC5688833.1"/>
    </source>
</evidence>
<dbReference type="Proteomes" id="UP000652477">
    <property type="component" value="Unassembled WGS sequence"/>
</dbReference>
<dbReference type="Pfam" id="PF00107">
    <property type="entry name" value="ADH_zinc_N"/>
    <property type="match status" value="1"/>
</dbReference>
<comment type="similarity">
    <text evidence="4">Belongs to the zinc-containing alcohol dehydrogenase family.</text>
</comment>
<evidence type="ECO:0000256" key="3">
    <source>
        <dbReference type="ARBA" id="ARBA00023002"/>
    </source>
</evidence>
<dbReference type="Pfam" id="PF08240">
    <property type="entry name" value="ADH_N"/>
    <property type="match status" value="1"/>
</dbReference>
<sequence>MAEKMKALVSYAPYDNRYEEYQKPRAEKGEIVLKVKGCGICAGDIKAYHGGIRIWGTSEENRYIEAPCIGGHEFFGEVVELGEGVEDYAVGDVLVAEQIVPCGECKFCKSGAYWMCTRSAVFGFKQYANGGFAEYVKLDKNCLIHKVPKEFTAEQAVLIEPIACGMHAVEQAQIQHSDVVVIAGLGAIGTSMVNIASLALPKMVIGIDVKENRLEMGKKFGADVVLNPAKCDVAEEIRSLTDGLGCDVYIEASGSPRSVTQGMDALRNLGRYVQMGVFAQEVTADWNTIGDGKELTIIGSHLSALTYDSVIQGIASGKIKTEGLISHKFKLSDWEEAFKATELPDAMKVMMEP</sequence>
<comment type="caution">
    <text evidence="7">The sequence shown here is derived from an EMBL/GenBank/DDBJ whole genome shotgun (WGS) entry which is preliminary data.</text>
</comment>
<evidence type="ECO:0000256" key="1">
    <source>
        <dbReference type="ARBA" id="ARBA00022723"/>
    </source>
</evidence>
<dbReference type="Gene3D" id="3.90.180.10">
    <property type="entry name" value="Medium-chain alcohol dehydrogenases, catalytic domain"/>
    <property type="match status" value="1"/>
</dbReference>
<dbReference type="GO" id="GO:0008270">
    <property type="term" value="F:zinc ion binding"/>
    <property type="evidence" value="ECO:0007669"/>
    <property type="project" value="InterPro"/>
</dbReference>
<evidence type="ECO:0000259" key="5">
    <source>
        <dbReference type="Pfam" id="PF00107"/>
    </source>
</evidence>
<dbReference type="InterPro" id="IPR050129">
    <property type="entry name" value="Zn_alcohol_dh"/>
</dbReference>
<dbReference type="Gene3D" id="3.40.50.720">
    <property type="entry name" value="NAD(P)-binding Rossmann-like Domain"/>
    <property type="match status" value="1"/>
</dbReference>
<keyword evidence="8" id="KW-1185">Reference proteome</keyword>
<proteinExistence type="inferred from homology"/>
<dbReference type="InterPro" id="IPR013149">
    <property type="entry name" value="ADH-like_C"/>
</dbReference>
<keyword evidence="3" id="KW-0560">Oxidoreductase</keyword>
<feature type="domain" description="Alcohol dehydrogenase-like N-terminal" evidence="6">
    <location>
        <begin position="28"/>
        <end position="148"/>
    </location>
</feature>
<dbReference type="InterPro" id="IPR013154">
    <property type="entry name" value="ADH-like_N"/>
</dbReference>
<reference evidence="7" key="1">
    <citation type="submission" date="2020-08" db="EMBL/GenBank/DDBJ databases">
        <title>Genome public.</title>
        <authorList>
            <person name="Liu C."/>
            <person name="Sun Q."/>
        </authorList>
    </citation>
    <scope>NUCLEOTIDE SEQUENCE</scope>
    <source>
        <strain evidence="7">NSJ-55</strain>
    </source>
</reference>
<evidence type="ECO:0000256" key="2">
    <source>
        <dbReference type="ARBA" id="ARBA00022833"/>
    </source>
</evidence>
<dbReference type="SUPFAM" id="SSF51735">
    <property type="entry name" value="NAD(P)-binding Rossmann-fold domains"/>
    <property type="match status" value="1"/>
</dbReference>
<dbReference type="PANTHER" id="PTHR43401">
    <property type="entry name" value="L-THREONINE 3-DEHYDROGENASE"/>
    <property type="match status" value="1"/>
</dbReference>
<dbReference type="InterPro" id="IPR011032">
    <property type="entry name" value="GroES-like_sf"/>
</dbReference>
<dbReference type="AlphaFoldDB" id="A0A923RQN1"/>
<keyword evidence="1 4" id="KW-0479">Metal-binding</keyword>
<gene>
    <name evidence="7" type="ORF">H8S37_07835</name>
</gene>
<dbReference type="GO" id="GO:0016491">
    <property type="term" value="F:oxidoreductase activity"/>
    <property type="evidence" value="ECO:0007669"/>
    <property type="project" value="UniProtKB-KW"/>
</dbReference>
<comment type="cofactor">
    <cofactor evidence="4">
        <name>Zn(2+)</name>
        <dbReference type="ChEBI" id="CHEBI:29105"/>
    </cofactor>
</comment>
<evidence type="ECO:0000259" key="6">
    <source>
        <dbReference type="Pfam" id="PF08240"/>
    </source>
</evidence>
<evidence type="ECO:0000256" key="4">
    <source>
        <dbReference type="RuleBase" id="RU361277"/>
    </source>
</evidence>
<name>A0A923RQN1_9FIRM</name>
<dbReference type="EMBL" id="JACOPF010000001">
    <property type="protein sequence ID" value="MBC5688833.1"/>
    <property type="molecule type" value="Genomic_DNA"/>
</dbReference>
<dbReference type="PROSITE" id="PS00059">
    <property type="entry name" value="ADH_ZINC"/>
    <property type="match status" value="1"/>
</dbReference>
<accession>A0A923RQN1</accession>
<dbReference type="InterPro" id="IPR002328">
    <property type="entry name" value="ADH_Zn_CS"/>
</dbReference>
<dbReference type="PANTHER" id="PTHR43401:SF2">
    <property type="entry name" value="L-THREONINE 3-DEHYDROGENASE"/>
    <property type="match status" value="1"/>
</dbReference>
<feature type="domain" description="Alcohol dehydrogenase-like C-terminal" evidence="5">
    <location>
        <begin position="187"/>
        <end position="310"/>
    </location>
</feature>
<dbReference type="SUPFAM" id="SSF50129">
    <property type="entry name" value="GroES-like"/>
    <property type="match status" value="1"/>
</dbReference>
<dbReference type="InterPro" id="IPR036291">
    <property type="entry name" value="NAD(P)-bd_dom_sf"/>
</dbReference>
<protein>
    <submittedName>
        <fullName evidence="7">Alcohol dehydrogenase catalytic domain-containing protein</fullName>
    </submittedName>
</protein>
<evidence type="ECO:0000313" key="8">
    <source>
        <dbReference type="Proteomes" id="UP000652477"/>
    </source>
</evidence>
<dbReference type="RefSeq" id="WP_186875418.1">
    <property type="nucleotide sequence ID" value="NZ_JACOPF010000001.1"/>
</dbReference>
<organism evidence="7 8">
    <name type="scientific">Mediterraneibacter hominis</name>
    <dbReference type="NCBI Taxonomy" id="2763054"/>
    <lineage>
        <taxon>Bacteria</taxon>
        <taxon>Bacillati</taxon>
        <taxon>Bacillota</taxon>
        <taxon>Clostridia</taxon>
        <taxon>Lachnospirales</taxon>
        <taxon>Lachnospiraceae</taxon>
        <taxon>Mediterraneibacter</taxon>
    </lineage>
</organism>
<keyword evidence="2 4" id="KW-0862">Zinc</keyword>